<dbReference type="Pfam" id="PF09738">
    <property type="entry name" value="LRRFIP"/>
    <property type="match status" value="2"/>
</dbReference>
<proteinExistence type="inferred from homology"/>
<dbReference type="EMBL" id="QNUK01001169">
    <property type="protein sequence ID" value="KAF5886582.1"/>
    <property type="molecule type" value="Genomic_DNA"/>
</dbReference>
<evidence type="ECO:0000313" key="4">
    <source>
        <dbReference type="EMBL" id="KAF5886582.1"/>
    </source>
</evidence>
<sequence length="733" mass="85253">NSAPMTVSSSDPNLKFLEASLAEAQRRNEQAMEKITQLDVTNNFLLSKLVAVQQELSERGIKCKELLRVSLAEAERKYSEAMESMAQLENEKTELMSQVNTLRGSVQHLEEELSEIRTRCDILKDSLAEAQRRNEQAMEKITQLERKNYNLMSKVNTLQNELSLTRLKWKDQIGACDQESGAYKILSEPLVEPQRYEQAMEKITQLEKRNTFLASKLITLHLNFSETQMKWKEQIRENKREQEARARLESQCKEVEESLRQRLKACDQESAAYNILKVSLAEAERKCSEAMESRAQLENEKTELMSQVNTLRGSVQHLEEELSEIRVKCAAVEACDQESEAYKVLRVFLAEAERKCSEAMESRAQLENEKTELMSQVNTLRGSVQQLQEELSEIRGKCATVEEPLVEPQRNEPEMEKTAQLQQANAFLTSKLITLQLEISETRVKWKEQIKETEQQREARAQLESQCKEVEETLQQRLKDLLSQAEVKHNEAMLSNARLESEKSDLMSMVGELEVSTQEMSSKLSEMHDKCVKATMECKQKDQELRLQGYRLTLAQSNYEEEHQAHNKLRSQYNQMKEKHEDLLKALEQKQLCLAEAERKYNKVRECSAELQEENRYLLSVVDALRRSKTLRKRHSETCMQIGQETSLAETEMLYKQVIKSSVILDKERHGLKWHVHTLRDTVKELEEMHAHAEKKCEAMKEERDQVCEVHRILKIRHNILQDRLTQCSQLLR</sequence>
<feature type="coiled-coil region" evidence="3">
    <location>
        <begin position="676"/>
        <end position="703"/>
    </location>
</feature>
<keyword evidence="5" id="KW-1185">Reference proteome</keyword>
<feature type="coiled-coil region" evidence="3">
    <location>
        <begin position="453"/>
        <end position="502"/>
    </location>
</feature>
<accession>A0A8J4WPY5</accession>
<comment type="similarity">
    <text evidence="1">Belongs to the LRRFIP family.</text>
</comment>
<dbReference type="Proteomes" id="UP000727407">
    <property type="component" value="Unassembled WGS sequence"/>
</dbReference>
<dbReference type="AlphaFoldDB" id="A0A8J4WPY5"/>
<gene>
    <name evidence="4" type="ORF">DAT39_022481</name>
</gene>
<organism evidence="4 5">
    <name type="scientific">Clarias magur</name>
    <name type="common">Asian catfish</name>
    <name type="synonym">Macropteronotus magur</name>
    <dbReference type="NCBI Taxonomy" id="1594786"/>
    <lineage>
        <taxon>Eukaryota</taxon>
        <taxon>Metazoa</taxon>
        <taxon>Chordata</taxon>
        <taxon>Craniata</taxon>
        <taxon>Vertebrata</taxon>
        <taxon>Euteleostomi</taxon>
        <taxon>Actinopterygii</taxon>
        <taxon>Neopterygii</taxon>
        <taxon>Teleostei</taxon>
        <taxon>Ostariophysi</taxon>
        <taxon>Siluriformes</taxon>
        <taxon>Clariidae</taxon>
        <taxon>Clarias</taxon>
    </lineage>
</organism>
<dbReference type="PANTHER" id="PTHR19212">
    <property type="entry name" value="LEUCINE RICH REPEAT IN FLII INTERACTING PROTEIN"/>
    <property type="match status" value="1"/>
</dbReference>
<dbReference type="GO" id="GO:0006355">
    <property type="term" value="P:regulation of DNA-templated transcription"/>
    <property type="evidence" value="ECO:0007669"/>
    <property type="project" value="InterPro"/>
</dbReference>
<dbReference type="SUPFAM" id="SSF57997">
    <property type="entry name" value="Tropomyosin"/>
    <property type="match status" value="1"/>
</dbReference>
<feature type="non-terminal residue" evidence="4">
    <location>
        <position position="733"/>
    </location>
</feature>
<dbReference type="Gene3D" id="1.20.5.4090">
    <property type="match status" value="7"/>
</dbReference>
<keyword evidence="2 3" id="KW-0175">Coiled coil</keyword>
<name>A0A8J4WPY5_CLAMG</name>
<dbReference type="OrthoDB" id="8962463at2759"/>
<comment type="caution">
    <text evidence="4">The sequence shown here is derived from an EMBL/GenBank/DDBJ whole genome shotgun (WGS) entry which is preliminary data.</text>
</comment>
<evidence type="ECO:0000256" key="1">
    <source>
        <dbReference type="ARBA" id="ARBA00008275"/>
    </source>
</evidence>
<feature type="coiled-coil region" evidence="3">
    <location>
        <begin position="14"/>
        <end position="161"/>
    </location>
</feature>
<protein>
    <submittedName>
        <fullName evidence="4">Leucine-rich repeat flightless-interacting protein 2-like</fullName>
    </submittedName>
</protein>
<reference evidence="4" key="1">
    <citation type="submission" date="2020-07" db="EMBL/GenBank/DDBJ databases">
        <title>Clarias magur genome sequencing, assembly and annotation.</title>
        <authorList>
            <person name="Kushwaha B."/>
            <person name="Kumar R."/>
            <person name="Das P."/>
            <person name="Joshi C.G."/>
            <person name="Kumar D."/>
            <person name="Nagpure N.S."/>
            <person name="Pandey M."/>
            <person name="Agarwal S."/>
            <person name="Srivastava S."/>
            <person name="Singh M."/>
            <person name="Sahoo L."/>
            <person name="Jayasankar P."/>
            <person name="Meher P.K."/>
            <person name="Koringa P.G."/>
            <person name="Iquebal M.A."/>
            <person name="Das S.P."/>
            <person name="Bit A."/>
            <person name="Patnaik S."/>
            <person name="Patel N."/>
            <person name="Shah T.M."/>
            <person name="Hinsu A."/>
            <person name="Jena J.K."/>
        </authorList>
    </citation>
    <scope>NUCLEOTIDE SEQUENCE</scope>
    <source>
        <strain evidence="4">CIFAMagur01</strain>
        <tissue evidence="4">Testis</tissue>
    </source>
</reference>
<feature type="non-terminal residue" evidence="4">
    <location>
        <position position="1"/>
    </location>
</feature>
<evidence type="ECO:0000256" key="2">
    <source>
        <dbReference type="ARBA" id="ARBA00023054"/>
    </source>
</evidence>
<dbReference type="PANTHER" id="PTHR19212:SF0">
    <property type="entry name" value="LD07988P"/>
    <property type="match status" value="1"/>
</dbReference>
<dbReference type="InterPro" id="IPR019139">
    <property type="entry name" value="LRRFIP1/2"/>
</dbReference>
<evidence type="ECO:0000256" key="3">
    <source>
        <dbReference type="SAM" id="Coils"/>
    </source>
</evidence>
<evidence type="ECO:0000313" key="5">
    <source>
        <dbReference type="Proteomes" id="UP000727407"/>
    </source>
</evidence>
<feature type="coiled-coil region" evidence="3">
    <location>
        <begin position="559"/>
        <end position="614"/>
    </location>
</feature>
<feature type="coiled-coil region" evidence="3">
    <location>
        <begin position="196"/>
        <end position="397"/>
    </location>
</feature>